<dbReference type="EMBL" id="CASHTH010000999">
    <property type="protein sequence ID" value="CAI8009956.1"/>
    <property type="molecule type" value="Genomic_DNA"/>
</dbReference>
<dbReference type="InterPro" id="IPR019734">
    <property type="entry name" value="TPR_rpt"/>
</dbReference>
<evidence type="ECO:0000313" key="4">
    <source>
        <dbReference type="EMBL" id="CAI8009956.1"/>
    </source>
</evidence>
<keyword evidence="5" id="KW-1185">Reference proteome</keyword>
<feature type="domain" description="ASPIC/UnbV" evidence="3">
    <location>
        <begin position="668"/>
        <end position="734"/>
    </location>
</feature>
<evidence type="ECO:0000313" key="5">
    <source>
        <dbReference type="Proteomes" id="UP001174909"/>
    </source>
</evidence>
<keyword evidence="1" id="KW-0732">Signal</keyword>
<evidence type="ECO:0000256" key="1">
    <source>
        <dbReference type="ARBA" id="ARBA00022729"/>
    </source>
</evidence>
<dbReference type="Gene3D" id="1.25.40.10">
    <property type="entry name" value="Tetratricopeptide repeat domain"/>
    <property type="match status" value="2"/>
</dbReference>
<dbReference type="PANTHER" id="PTHR16026:SF0">
    <property type="entry name" value="CARTILAGE ACIDIC PROTEIN 1"/>
    <property type="match status" value="1"/>
</dbReference>
<feature type="repeat" description="TPR" evidence="2">
    <location>
        <begin position="72"/>
        <end position="105"/>
    </location>
</feature>
<dbReference type="SUPFAM" id="SSF48452">
    <property type="entry name" value="TPR-like"/>
    <property type="match status" value="1"/>
</dbReference>
<dbReference type="InterPro" id="IPR011990">
    <property type="entry name" value="TPR-like_helical_dom_sf"/>
</dbReference>
<dbReference type="PANTHER" id="PTHR16026">
    <property type="entry name" value="CARTILAGE ACIDIC PROTEIN 1"/>
    <property type="match status" value="1"/>
</dbReference>
<dbReference type="AlphaFoldDB" id="A0AA35WAE5"/>
<gene>
    <name evidence="4" type="ORF">GBAR_LOCUS6625</name>
</gene>
<feature type="repeat" description="TPR" evidence="2">
    <location>
        <begin position="179"/>
        <end position="212"/>
    </location>
</feature>
<dbReference type="InterPro" id="IPR013517">
    <property type="entry name" value="FG-GAP"/>
</dbReference>
<dbReference type="Pfam" id="PF14559">
    <property type="entry name" value="TPR_19"/>
    <property type="match status" value="1"/>
</dbReference>
<dbReference type="PROSITE" id="PS50005">
    <property type="entry name" value="TPR"/>
    <property type="match status" value="2"/>
</dbReference>
<name>A0AA35WAE5_GEOBA</name>
<keyword evidence="2" id="KW-0802">TPR repeat</keyword>
<accession>A0AA35WAE5</accession>
<dbReference type="Pfam" id="PF07593">
    <property type="entry name" value="UnbV_ASPIC"/>
    <property type="match status" value="1"/>
</dbReference>
<evidence type="ECO:0000256" key="2">
    <source>
        <dbReference type="PROSITE-ProRule" id="PRU00339"/>
    </source>
</evidence>
<dbReference type="Pfam" id="PF13432">
    <property type="entry name" value="TPR_16"/>
    <property type="match status" value="2"/>
</dbReference>
<comment type="caution">
    <text evidence="4">The sequence shown here is derived from an EMBL/GenBank/DDBJ whole genome shotgun (WGS) entry which is preliminary data.</text>
</comment>
<dbReference type="Gene3D" id="2.130.10.130">
    <property type="entry name" value="Integrin alpha, N-terminal"/>
    <property type="match status" value="2"/>
</dbReference>
<protein>
    <submittedName>
        <fullName evidence="4">Cartilage acidic protein 1</fullName>
    </submittedName>
</protein>
<dbReference type="SMART" id="SM00028">
    <property type="entry name" value="TPR"/>
    <property type="match status" value="4"/>
</dbReference>
<dbReference type="InterPro" id="IPR028994">
    <property type="entry name" value="Integrin_alpha_N"/>
</dbReference>
<organism evidence="4 5">
    <name type="scientific">Geodia barretti</name>
    <name type="common">Barrett's horny sponge</name>
    <dbReference type="NCBI Taxonomy" id="519541"/>
    <lineage>
        <taxon>Eukaryota</taxon>
        <taxon>Metazoa</taxon>
        <taxon>Porifera</taxon>
        <taxon>Demospongiae</taxon>
        <taxon>Heteroscleromorpha</taxon>
        <taxon>Tetractinellida</taxon>
        <taxon>Astrophorina</taxon>
        <taxon>Geodiidae</taxon>
        <taxon>Geodia</taxon>
    </lineage>
</organism>
<evidence type="ECO:0000259" key="3">
    <source>
        <dbReference type="Pfam" id="PF07593"/>
    </source>
</evidence>
<dbReference type="InterPro" id="IPR011519">
    <property type="entry name" value="UnbV_ASPIC"/>
</dbReference>
<proteinExistence type="predicted"/>
<dbReference type="InterPro" id="IPR027039">
    <property type="entry name" value="Crtac1"/>
</dbReference>
<reference evidence="4" key="1">
    <citation type="submission" date="2023-03" db="EMBL/GenBank/DDBJ databases">
        <authorList>
            <person name="Steffen K."/>
            <person name="Cardenas P."/>
        </authorList>
    </citation>
    <scope>NUCLEOTIDE SEQUENCE</scope>
</reference>
<dbReference type="Proteomes" id="UP001174909">
    <property type="component" value="Unassembled WGS sequence"/>
</dbReference>
<dbReference type="SUPFAM" id="SSF69318">
    <property type="entry name" value="Integrin alpha N-terminal domain"/>
    <property type="match status" value="2"/>
</dbReference>
<dbReference type="Pfam" id="PF13517">
    <property type="entry name" value="FG-GAP_3"/>
    <property type="match status" value="5"/>
</dbReference>
<sequence>MDALDMNNFADAEKAFQACLQIDANAHDARMLLARTYIRQQEFARAEETLQTLIKLLESIGVRNPSHKDKLSRAYLTLAQVYSYQQRFSDSTTALTNALEVNPDDTEARIRLGYFLGAPQQMLVPDLSASKRQFEKVLELEPNNLEAMLQLGLAEFRLGEADKAAERFENIIQNYRRHSGAYYYLGVYHLRHGAPEKAVENFKESLRLKPRDPETLWNLWTAYTKLGGYPAELPEEFKIQPWEGFVTPNSVGQGSLFTNIAPDLKMDKVDGGRGSAWGDYDNDGDLDIVAVGTYQPHALFRNNGDGTFTNTANEAGIADPRGGWGSLFADYDNDGYLDLYITRGGWSGAAENTLYHNNGDGTFTDVTHTAGVADPQSSFCATWADYDNDGYLDLYIADGVIGDGAANVLYRNNGDGTFTNTAEAAGVANTGNSLGTAWGDYDKDGHIDLHVVNFGQSNVLYRNNGDGTFTDVTLSTGMNLPVTDAFVTFFLDVDNDADLDIFISNSGSFQAFIAGQITGGATHNSDRQVLYRNNGDGTFTDVTRESGLYHAYGAMGANFGDINSDGYLDIYLATGAPQMGRLERDALFRNNGDGTFTDATVALGLGNIGKGHGVTFGDVDTDGDVDIYVPVGGAFIGDQWHNLFYRNSGTGNNYLTVKLVGVKSNRDGIGAKVTLRMGDDVIYREVSGGCGFGSTNSLALEIGLGTHTKVDTLEIAWPSGQIDTHRNLSVNQKLVVTEGKGL</sequence>